<dbReference type="Proteomes" id="UP000005239">
    <property type="component" value="Unassembled WGS sequence"/>
</dbReference>
<reference evidence="2" key="1">
    <citation type="journal article" date="2008" name="Nat. Genet.">
        <title>The Pristionchus pacificus genome provides a unique perspective on nematode lifestyle and parasitism.</title>
        <authorList>
            <person name="Dieterich C."/>
            <person name="Clifton S.W."/>
            <person name="Schuster L.N."/>
            <person name="Chinwalla A."/>
            <person name="Delehaunty K."/>
            <person name="Dinkelacker I."/>
            <person name="Fulton L."/>
            <person name="Fulton R."/>
            <person name="Godfrey J."/>
            <person name="Minx P."/>
            <person name="Mitreva M."/>
            <person name="Roeseler W."/>
            <person name="Tian H."/>
            <person name="Witte H."/>
            <person name="Yang S.P."/>
            <person name="Wilson R.K."/>
            <person name="Sommer R.J."/>
        </authorList>
    </citation>
    <scope>NUCLEOTIDE SEQUENCE [LARGE SCALE GENOMIC DNA]</scope>
    <source>
        <strain evidence="2">PS312</strain>
    </source>
</reference>
<accession>A0A8R1YKG5</accession>
<proteinExistence type="predicted"/>
<organism evidence="1 2">
    <name type="scientific">Pristionchus pacificus</name>
    <name type="common">Parasitic nematode worm</name>
    <dbReference type="NCBI Taxonomy" id="54126"/>
    <lineage>
        <taxon>Eukaryota</taxon>
        <taxon>Metazoa</taxon>
        <taxon>Ecdysozoa</taxon>
        <taxon>Nematoda</taxon>
        <taxon>Chromadorea</taxon>
        <taxon>Rhabditida</taxon>
        <taxon>Rhabditina</taxon>
        <taxon>Diplogasteromorpha</taxon>
        <taxon>Diplogasteroidea</taxon>
        <taxon>Neodiplogasteridae</taxon>
        <taxon>Pristionchus</taxon>
    </lineage>
</organism>
<evidence type="ECO:0000313" key="2">
    <source>
        <dbReference type="Proteomes" id="UP000005239"/>
    </source>
</evidence>
<protein>
    <submittedName>
        <fullName evidence="1">Uncharacterized protein</fullName>
    </submittedName>
</protein>
<evidence type="ECO:0000313" key="1">
    <source>
        <dbReference type="EnsemblMetazoa" id="PPA31893.1"/>
    </source>
</evidence>
<gene>
    <name evidence="1" type="primary">WBGene00204757</name>
</gene>
<dbReference type="EnsemblMetazoa" id="PPA31893.1">
    <property type="protein sequence ID" value="PPA31893.1"/>
    <property type="gene ID" value="WBGene00204757"/>
</dbReference>
<accession>A0A2A6CUP9</accession>
<keyword evidence="2" id="KW-1185">Reference proteome</keyword>
<reference evidence="1" key="2">
    <citation type="submission" date="2022-06" db="UniProtKB">
        <authorList>
            <consortium name="EnsemblMetazoa"/>
        </authorList>
    </citation>
    <scope>IDENTIFICATION</scope>
    <source>
        <strain evidence="1">PS312</strain>
    </source>
</reference>
<sequence>IFDLLSKIRVFITKDDGQYCEIVTRGSMITDEDEVITHCIISSGRTPAEKKICILCVNCEL</sequence>
<name>A0A2A6CUP9_PRIPA</name>
<dbReference type="AlphaFoldDB" id="A0A2A6CUP9"/>